<evidence type="ECO:0000259" key="2">
    <source>
        <dbReference type="PROSITE" id="PS51186"/>
    </source>
</evidence>
<proteinExistence type="predicted"/>
<dbReference type="InterPro" id="IPR050769">
    <property type="entry name" value="NAT_camello-type"/>
</dbReference>
<dbReference type="PROSITE" id="PS51186">
    <property type="entry name" value="GNAT"/>
    <property type="match status" value="1"/>
</dbReference>
<keyword evidence="1" id="KW-0808">Transferase</keyword>
<protein>
    <submittedName>
        <fullName evidence="3">GNAT family N-acetyltransferase</fullName>
    </submittedName>
</protein>
<comment type="caution">
    <text evidence="3">The sequence shown here is derived from an EMBL/GenBank/DDBJ whole genome shotgun (WGS) entry which is preliminary data.</text>
</comment>
<accession>A0A934HRJ9</accession>
<dbReference type="SUPFAM" id="SSF55729">
    <property type="entry name" value="Acyl-CoA N-acyltransferases (Nat)"/>
    <property type="match status" value="1"/>
</dbReference>
<dbReference type="InterPro" id="IPR016181">
    <property type="entry name" value="Acyl_CoA_acyltransferase"/>
</dbReference>
<dbReference type="GO" id="GO:0008080">
    <property type="term" value="F:N-acetyltransferase activity"/>
    <property type="evidence" value="ECO:0007669"/>
    <property type="project" value="InterPro"/>
</dbReference>
<dbReference type="EMBL" id="JAEEGB010000005">
    <property type="protein sequence ID" value="MBI6871998.1"/>
    <property type="molecule type" value="Genomic_DNA"/>
</dbReference>
<dbReference type="Pfam" id="PF00583">
    <property type="entry name" value="Acetyltransf_1"/>
    <property type="match status" value="1"/>
</dbReference>
<dbReference type="Proteomes" id="UP000622687">
    <property type="component" value="Unassembled WGS sequence"/>
</dbReference>
<reference evidence="3" key="1">
    <citation type="submission" date="2020-12" db="EMBL/GenBank/DDBJ databases">
        <title>Clostridium thailandense sp. nov., a novel acetogenic bacterium isolated from peat land soil in Thailand.</title>
        <authorList>
            <person name="Chaikitkaew S."/>
            <person name="Birkeland N.K."/>
        </authorList>
    </citation>
    <scope>NUCLEOTIDE SEQUENCE</scope>
    <source>
        <strain evidence="3">DSM 17425</strain>
    </source>
</reference>
<organism evidence="3 4">
    <name type="scientific">Clostridium aciditolerans</name>
    <dbReference type="NCBI Taxonomy" id="339861"/>
    <lineage>
        <taxon>Bacteria</taxon>
        <taxon>Bacillati</taxon>
        <taxon>Bacillota</taxon>
        <taxon>Clostridia</taxon>
        <taxon>Eubacteriales</taxon>
        <taxon>Clostridiaceae</taxon>
        <taxon>Clostridium</taxon>
    </lineage>
</organism>
<evidence type="ECO:0000256" key="1">
    <source>
        <dbReference type="ARBA" id="ARBA00022679"/>
    </source>
</evidence>
<feature type="domain" description="N-acetyltransferase" evidence="2">
    <location>
        <begin position="6"/>
        <end position="160"/>
    </location>
</feature>
<dbReference type="CDD" id="cd04301">
    <property type="entry name" value="NAT_SF"/>
    <property type="match status" value="1"/>
</dbReference>
<sequence length="173" mass="19682">MEKMVFVVRKAEKADIPKIHEITEIVFKIYAENAGVKGTLSALKETYEDIEKDIETKEVFVALLNEEVVGSVRIEVKPDKTAYLSRFGVKLDYQNNGVGKILINAVDNAMIDLGVTNIYLHTASRMLSLVRFYYGRGFYIESTTKDQGYIRALLCKDYKAEQSNIPCENREVI</sequence>
<name>A0A934HRJ9_9CLOT</name>
<dbReference type="AlphaFoldDB" id="A0A934HRJ9"/>
<keyword evidence="4" id="KW-1185">Reference proteome</keyword>
<evidence type="ECO:0000313" key="3">
    <source>
        <dbReference type="EMBL" id="MBI6871998.1"/>
    </source>
</evidence>
<dbReference type="PANTHER" id="PTHR13947:SF37">
    <property type="entry name" value="LD18367P"/>
    <property type="match status" value="1"/>
</dbReference>
<gene>
    <name evidence="3" type="ORF">I6U51_04655</name>
</gene>
<dbReference type="InterPro" id="IPR000182">
    <property type="entry name" value="GNAT_dom"/>
</dbReference>
<evidence type="ECO:0000313" key="4">
    <source>
        <dbReference type="Proteomes" id="UP000622687"/>
    </source>
</evidence>
<dbReference type="PANTHER" id="PTHR13947">
    <property type="entry name" value="GNAT FAMILY N-ACETYLTRANSFERASE"/>
    <property type="match status" value="1"/>
</dbReference>
<dbReference type="Gene3D" id="3.40.630.30">
    <property type="match status" value="1"/>
</dbReference>
<dbReference type="RefSeq" id="WP_211141427.1">
    <property type="nucleotide sequence ID" value="NZ_JAEEGB010000005.1"/>
</dbReference>